<comment type="caution">
    <text evidence="1">The sequence shown here is derived from an EMBL/GenBank/DDBJ whole genome shotgun (WGS) entry which is preliminary data.</text>
</comment>
<dbReference type="AlphaFoldDB" id="A0A967EXF4"/>
<sequence>MSEDELQAYVDGQLPTSRRVGIEGYLAAHPAESERLANYRNQNIGLHALFDSRGGDDDLADVPPEIARLAAQLDRQNSRSRLSSGQLPRLAAGFALLLTAGGAGWIAHDQLNRQGDPLVAFTRQAAEAHAVVADRRATSLAEASGQQVSAWLSEHSKGTPLSLPDLESVGFRLIADSVIPAAIGKRAAQLIYQDEEGQRITLYMRAGQDAEQTTFTFRREGQVSQFFWQNGRFAYSLIGMMEQERLLEIAEVVSDELQTDGQRTEDGGILSDDRANELPSTLMQPETIDKIDALGDAADEAGKAGAPAIIAPPSEAVPERPKLLPLELLPVPLSEPENIPKDT</sequence>
<dbReference type="Proteomes" id="UP000761264">
    <property type="component" value="Unassembled WGS sequence"/>
</dbReference>
<evidence type="ECO:0000313" key="1">
    <source>
        <dbReference type="EMBL" id="NIA69185.1"/>
    </source>
</evidence>
<gene>
    <name evidence="1" type="ORF">HBA54_11350</name>
</gene>
<keyword evidence="2" id="KW-1185">Reference proteome</keyword>
<proteinExistence type="predicted"/>
<name>A0A967EXF4_9PROT</name>
<protein>
    <submittedName>
        <fullName evidence="1">Anti-sigma factor</fullName>
    </submittedName>
</protein>
<accession>A0A967EXF4</accession>
<organism evidence="1 2">
    <name type="scientific">Pelagibius litoralis</name>
    <dbReference type="NCBI Taxonomy" id="374515"/>
    <lineage>
        <taxon>Bacteria</taxon>
        <taxon>Pseudomonadati</taxon>
        <taxon>Pseudomonadota</taxon>
        <taxon>Alphaproteobacteria</taxon>
        <taxon>Rhodospirillales</taxon>
        <taxon>Rhodovibrionaceae</taxon>
        <taxon>Pelagibius</taxon>
    </lineage>
</organism>
<dbReference type="RefSeq" id="WP_167224504.1">
    <property type="nucleotide sequence ID" value="NZ_JAAQPH010000007.1"/>
</dbReference>
<dbReference type="EMBL" id="JAAQPH010000007">
    <property type="protein sequence ID" value="NIA69185.1"/>
    <property type="molecule type" value="Genomic_DNA"/>
</dbReference>
<reference evidence="1" key="1">
    <citation type="submission" date="2020-03" db="EMBL/GenBank/DDBJ databases">
        <title>Genome of Pelagibius litoralis DSM 21314T.</title>
        <authorList>
            <person name="Wang G."/>
        </authorList>
    </citation>
    <scope>NUCLEOTIDE SEQUENCE</scope>
    <source>
        <strain evidence="1">DSM 21314</strain>
    </source>
</reference>
<evidence type="ECO:0000313" key="2">
    <source>
        <dbReference type="Proteomes" id="UP000761264"/>
    </source>
</evidence>